<evidence type="ECO:0000256" key="3">
    <source>
        <dbReference type="ARBA" id="ARBA00022801"/>
    </source>
</evidence>
<dbReference type="PANTHER" id="PTHR47053:SF1">
    <property type="entry name" value="MUREIN DD-ENDOPEPTIDASE MEPH-RELATED"/>
    <property type="match status" value="1"/>
</dbReference>
<protein>
    <recommendedName>
        <fullName evidence="5">NlpC/P60 domain-containing protein</fullName>
    </recommendedName>
</protein>
<organism evidence="6 7">
    <name type="scientific">Nocardiopsis rhodophaea</name>
    <dbReference type="NCBI Taxonomy" id="280238"/>
    <lineage>
        <taxon>Bacteria</taxon>
        <taxon>Bacillati</taxon>
        <taxon>Actinomycetota</taxon>
        <taxon>Actinomycetes</taxon>
        <taxon>Streptosporangiales</taxon>
        <taxon>Nocardiopsidaceae</taxon>
        <taxon>Nocardiopsis</taxon>
    </lineage>
</organism>
<evidence type="ECO:0000313" key="7">
    <source>
        <dbReference type="Proteomes" id="UP001501585"/>
    </source>
</evidence>
<sequence>MGLGERGFRLVREDMARPTMRAAAAVSTALVLVTLGPVSDSNAAVQSPMHAPTQAKGAASAAASHALNQVGKPYRYGAAGPGAFDCSGLVQWSYRKAGKSTGRTTYAQFRRGTPVSRSSLRKGDLVFFYSGPGHVGVYIGNGRMVHAPRSGKNVHITRMSAYFDRYFVGARRIA</sequence>
<gene>
    <name evidence="6" type="ORF">GCM10009799_22900</name>
</gene>
<keyword evidence="3" id="KW-0378">Hydrolase</keyword>
<dbReference type="InterPro" id="IPR038765">
    <property type="entry name" value="Papain-like_cys_pep_sf"/>
</dbReference>
<dbReference type="PANTHER" id="PTHR47053">
    <property type="entry name" value="MUREIN DD-ENDOPEPTIDASE MEPH-RELATED"/>
    <property type="match status" value="1"/>
</dbReference>
<feature type="domain" description="NlpC/P60" evidence="5">
    <location>
        <begin position="56"/>
        <end position="174"/>
    </location>
</feature>
<dbReference type="Gene3D" id="3.90.1720.10">
    <property type="entry name" value="endopeptidase domain like (from Nostoc punctiforme)"/>
    <property type="match status" value="1"/>
</dbReference>
<name>A0ABN2T1X9_9ACTN</name>
<evidence type="ECO:0000256" key="4">
    <source>
        <dbReference type="ARBA" id="ARBA00022807"/>
    </source>
</evidence>
<dbReference type="Pfam" id="PF00877">
    <property type="entry name" value="NLPC_P60"/>
    <property type="match status" value="1"/>
</dbReference>
<keyword evidence="2" id="KW-0645">Protease</keyword>
<comment type="caution">
    <text evidence="6">The sequence shown here is derived from an EMBL/GenBank/DDBJ whole genome shotgun (WGS) entry which is preliminary data.</text>
</comment>
<dbReference type="Proteomes" id="UP001501585">
    <property type="component" value="Unassembled WGS sequence"/>
</dbReference>
<dbReference type="SUPFAM" id="SSF54001">
    <property type="entry name" value="Cysteine proteinases"/>
    <property type="match status" value="1"/>
</dbReference>
<reference evidence="6 7" key="1">
    <citation type="journal article" date="2019" name="Int. J. Syst. Evol. Microbiol.">
        <title>The Global Catalogue of Microorganisms (GCM) 10K type strain sequencing project: providing services to taxonomists for standard genome sequencing and annotation.</title>
        <authorList>
            <consortium name="The Broad Institute Genomics Platform"/>
            <consortium name="The Broad Institute Genome Sequencing Center for Infectious Disease"/>
            <person name="Wu L."/>
            <person name="Ma J."/>
        </authorList>
    </citation>
    <scope>NUCLEOTIDE SEQUENCE [LARGE SCALE GENOMIC DNA]</scope>
    <source>
        <strain evidence="6 7">JCM 15313</strain>
    </source>
</reference>
<dbReference type="InterPro" id="IPR051202">
    <property type="entry name" value="Peptidase_C40"/>
</dbReference>
<evidence type="ECO:0000256" key="2">
    <source>
        <dbReference type="ARBA" id="ARBA00022670"/>
    </source>
</evidence>
<proteinExistence type="inferred from homology"/>
<dbReference type="PROSITE" id="PS51935">
    <property type="entry name" value="NLPC_P60"/>
    <property type="match status" value="1"/>
</dbReference>
<dbReference type="EMBL" id="BAAAPC010000008">
    <property type="protein sequence ID" value="GAA1995838.1"/>
    <property type="molecule type" value="Genomic_DNA"/>
</dbReference>
<dbReference type="InterPro" id="IPR000064">
    <property type="entry name" value="NLP_P60_dom"/>
</dbReference>
<keyword evidence="4" id="KW-0788">Thiol protease</keyword>
<evidence type="ECO:0000313" key="6">
    <source>
        <dbReference type="EMBL" id="GAA1995838.1"/>
    </source>
</evidence>
<evidence type="ECO:0000259" key="5">
    <source>
        <dbReference type="PROSITE" id="PS51935"/>
    </source>
</evidence>
<comment type="similarity">
    <text evidence="1">Belongs to the peptidase C40 family.</text>
</comment>
<keyword evidence="7" id="KW-1185">Reference proteome</keyword>
<accession>A0ABN2T1X9</accession>
<dbReference type="RefSeq" id="WP_344161991.1">
    <property type="nucleotide sequence ID" value="NZ_BAAAPC010000008.1"/>
</dbReference>
<evidence type="ECO:0000256" key="1">
    <source>
        <dbReference type="ARBA" id="ARBA00007074"/>
    </source>
</evidence>